<accession>A0ABU0DZI9</accession>
<organism evidence="1 2">
    <name type="scientific">Breznakia pachnodae</name>
    <dbReference type="NCBI Taxonomy" id="265178"/>
    <lineage>
        <taxon>Bacteria</taxon>
        <taxon>Bacillati</taxon>
        <taxon>Bacillota</taxon>
        <taxon>Erysipelotrichia</taxon>
        <taxon>Erysipelotrichales</taxon>
        <taxon>Erysipelotrichaceae</taxon>
        <taxon>Breznakia</taxon>
    </lineage>
</organism>
<evidence type="ECO:0000313" key="1">
    <source>
        <dbReference type="EMBL" id="MDQ0359996.1"/>
    </source>
</evidence>
<evidence type="ECO:0000313" key="2">
    <source>
        <dbReference type="Proteomes" id="UP001230220"/>
    </source>
</evidence>
<reference evidence="1 2" key="1">
    <citation type="submission" date="2023-07" db="EMBL/GenBank/DDBJ databases">
        <title>Genomic Encyclopedia of Type Strains, Phase IV (KMG-IV): sequencing the most valuable type-strain genomes for metagenomic binning, comparative biology and taxonomic classification.</title>
        <authorList>
            <person name="Goeker M."/>
        </authorList>
    </citation>
    <scope>NUCLEOTIDE SEQUENCE [LARGE SCALE GENOMIC DNA]</scope>
    <source>
        <strain evidence="1 2">DSM 16784</strain>
    </source>
</reference>
<dbReference type="EMBL" id="JAUSUR010000001">
    <property type="protein sequence ID" value="MDQ0359996.1"/>
    <property type="molecule type" value="Genomic_DNA"/>
</dbReference>
<gene>
    <name evidence="1" type="ORF">J2S15_000727</name>
</gene>
<dbReference type="Proteomes" id="UP001230220">
    <property type="component" value="Unassembled WGS sequence"/>
</dbReference>
<sequence length="39" mass="4185">MKKINKSGSNPEMAVGVIAKLRQSSKKVKIGIILGLSLF</sequence>
<comment type="caution">
    <text evidence="1">The sequence shown here is derived from an EMBL/GenBank/DDBJ whole genome shotgun (WGS) entry which is preliminary data.</text>
</comment>
<keyword evidence="2" id="KW-1185">Reference proteome</keyword>
<proteinExistence type="predicted"/>
<protein>
    <submittedName>
        <fullName evidence="1">Uncharacterized protein</fullName>
    </submittedName>
</protein>
<name>A0ABU0DZI9_9FIRM</name>